<evidence type="ECO:0000259" key="6">
    <source>
        <dbReference type="PROSITE" id="PS50089"/>
    </source>
</evidence>
<dbReference type="InterPro" id="IPR001841">
    <property type="entry name" value="Znf_RING"/>
</dbReference>
<name>A0A6J1RWP5_FRAOC</name>
<organism evidence="7 8">
    <name type="scientific">Frankliniella occidentalis</name>
    <name type="common">Western flower thrips</name>
    <name type="synonym">Euthrips occidentalis</name>
    <dbReference type="NCBI Taxonomy" id="133901"/>
    <lineage>
        <taxon>Eukaryota</taxon>
        <taxon>Metazoa</taxon>
        <taxon>Ecdysozoa</taxon>
        <taxon>Arthropoda</taxon>
        <taxon>Hexapoda</taxon>
        <taxon>Insecta</taxon>
        <taxon>Pterygota</taxon>
        <taxon>Neoptera</taxon>
        <taxon>Paraneoptera</taxon>
        <taxon>Thysanoptera</taxon>
        <taxon>Terebrantia</taxon>
        <taxon>Thripoidea</taxon>
        <taxon>Thripidae</taxon>
        <taxon>Frankliniella</taxon>
    </lineage>
</organism>
<keyword evidence="1" id="KW-0479">Metal-binding</keyword>
<evidence type="ECO:0000256" key="4">
    <source>
        <dbReference type="PROSITE-ProRule" id="PRU00175"/>
    </source>
</evidence>
<dbReference type="RefSeq" id="XP_026273384.1">
    <property type="nucleotide sequence ID" value="XM_026417599.2"/>
</dbReference>
<accession>A0A6J1RWP5</accession>
<dbReference type="KEGG" id="foc:113203101"/>
<dbReference type="GeneID" id="113203101"/>
<dbReference type="GO" id="GO:0045944">
    <property type="term" value="P:positive regulation of transcription by RNA polymerase II"/>
    <property type="evidence" value="ECO:0007669"/>
    <property type="project" value="TreeGrafter"/>
</dbReference>
<dbReference type="InterPro" id="IPR047134">
    <property type="entry name" value="RNF4"/>
</dbReference>
<dbReference type="OrthoDB" id="9049620at2759"/>
<protein>
    <submittedName>
        <fullName evidence="8">Uncharacterized protein LOC113203101</fullName>
    </submittedName>
</protein>
<evidence type="ECO:0000256" key="5">
    <source>
        <dbReference type="SAM" id="MobiDB-lite"/>
    </source>
</evidence>
<dbReference type="PANTHER" id="PTHR23041:SF78">
    <property type="entry name" value="E3 UBIQUITIN-PROTEIN LIGASE RNF4"/>
    <property type="match status" value="1"/>
</dbReference>
<keyword evidence="3" id="KW-0862">Zinc</keyword>
<dbReference type="Gene3D" id="3.30.40.10">
    <property type="entry name" value="Zinc/RING finger domain, C3HC4 (zinc finger)"/>
    <property type="match status" value="1"/>
</dbReference>
<dbReference type="GO" id="GO:0008270">
    <property type="term" value="F:zinc ion binding"/>
    <property type="evidence" value="ECO:0007669"/>
    <property type="project" value="UniProtKB-KW"/>
</dbReference>
<evidence type="ECO:0000256" key="1">
    <source>
        <dbReference type="ARBA" id="ARBA00022723"/>
    </source>
</evidence>
<dbReference type="SUPFAM" id="SSF57850">
    <property type="entry name" value="RING/U-box"/>
    <property type="match status" value="1"/>
</dbReference>
<dbReference type="InterPro" id="IPR017907">
    <property type="entry name" value="Znf_RING_CS"/>
</dbReference>
<keyword evidence="7" id="KW-1185">Reference proteome</keyword>
<dbReference type="AlphaFoldDB" id="A0A6J1RWP5"/>
<evidence type="ECO:0000313" key="8">
    <source>
        <dbReference type="RefSeq" id="XP_026273384.1"/>
    </source>
</evidence>
<evidence type="ECO:0000256" key="2">
    <source>
        <dbReference type="ARBA" id="ARBA00022771"/>
    </source>
</evidence>
<feature type="domain" description="RING-type" evidence="6">
    <location>
        <begin position="575"/>
        <end position="616"/>
    </location>
</feature>
<dbReference type="PANTHER" id="PTHR23041">
    <property type="entry name" value="RING FINGER DOMAIN-CONTAINING"/>
    <property type="match status" value="1"/>
</dbReference>
<dbReference type="PROSITE" id="PS00518">
    <property type="entry name" value="ZF_RING_1"/>
    <property type="match status" value="1"/>
</dbReference>
<dbReference type="PROSITE" id="PS50089">
    <property type="entry name" value="ZF_RING_2"/>
    <property type="match status" value="1"/>
</dbReference>
<dbReference type="Pfam" id="PF13639">
    <property type="entry name" value="zf-RING_2"/>
    <property type="match status" value="1"/>
</dbReference>
<dbReference type="InterPro" id="IPR013083">
    <property type="entry name" value="Znf_RING/FYVE/PHD"/>
</dbReference>
<keyword evidence="2 4" id="KW-0863">Zinc-finger</keyword>
<evidence type="ECO:0000256" key="3">
    <source>
        <dbReference type="ARBA" id="ARBA00022833"/>
    </source>
</evidence>
<dbReference type="SMART" id="SM00184">
    <property type="entry name" value="RING"/>
    <property type="match status" value="1"/>
</dbReference>
<sequence length="629" mass="68303">MDTSTCEISAEPDGEHNSSLLSNCENFSYNEISVSSEKNIQSASCSSNMEVDEAPFSHRTGDFLPPFNSSISSGDICLNDVEVEETVSVRDIDSLTEKPVRDNSEFDLPPPLTLSNSSGDICLNDGGVVETVSVRDIDSLTEKPVSDNSELAKIIKNRGTNPFSEFSDFVPLEHVESVLKVDTEVKTEIEDVAECEIPPEPCVSKLELLSEDEINFDGISRKSCAESSSSKDGSPSEPSCSGTSRTGLHSLSSDSEDDLPSINIPLPFKKRKREKPVEIISSSSCSEDEKSDIDYANLTPEQIKALIEQAKRYGRVKRCKCPKKKWSELPIKGPTQGSGKCTIGKGDWSENVSEPCQECAGGTCNDNRHKRGRHGRRRVQHTRSILSKSRARGTIGLDVPIIELSDSEEVTPASTTVVSEVTISAVPSGECIVLSSSEDDDDIVCEGVIQAEVKAQATEPEVTAKHIRPDVVVLNTSAAPVHSSFPYFSQSTSVFPSLSTAPLCPPVPLPTHAVSLGQDSETWPDLSVDLENWDVTMNLLANICGPPSTDGLLGNDSRVIPTPPERPPTPEGWSCPICLESKTAVNEIMSTTCGHVFCGNCIRSAVRIHKKCPTCRKKLTMKQFHKIFL</sequence>
<dbReference type="Proteomes" id="UP000504606">
    <property type="component" value="Unplaced"/>
</dbReference>
<reference evidence="8" key="1">
    <citation type="submission" date="2025-08" db="UniProtKB">
        <authorList>
            <consortium name="RefSeq"/>
        </authorList>
    </citation>
    <scope>IDENTIFICATION</scope>
    <source>
        <tissue evidence="8">Whole organism</tissue>
    </source>
</reference>
<evidence type="ECO:0000313" key="7">
    <source>
        <dbReference type="Proteomes" id="UP000504606"/>
    </source>
</evidence>
<proteinExistence type="predicted"/>
<gene>
    <name evidence="8" type="primary">LOC113203101</name>
</gene>
<feature type="region of interest" description="Disordered" evidence="5">
    <location>
        <begin position="225"/>
        <end position="267"/>
    </location>
</feature>
<feature type="compositionally biased region" description="Low complexity" evidence="5">
    <location>
        <begin position="225"/>
        <end position="241"/>
    </location>
</feature>